<sequence>MAVFWFVSGLFLVVFAGYLLALKHVWILLIAFLSKKGLN</sequence>
<evidence type="ECO:0000256" key="1">
    <source>
        <dbReference type="SAM" id="Phobius"/>
    </source>
</evidence>
<keyword evidence="3" id="KW-1185">Reference proteome</keyword>
<proteinExistence type="predicted"/>
<evidence type="ECO:0000313" key="2">
    <source>
        <dbReference type="EMBL" id="GAD02754.1"/>
    </source>
</evidence>
<dbReference type="EMBL" id="BARX01000019">
    <property type="protein sequence ID" value="GAD02754.1"/>
    <property type="molecule type" value="Genomic_DNA"/>
</dbReference>
<organism evidence="2 3">
    <name type="scientific">Agarivorans albus MKT 106</name>
    <dbReference type="NCBI Taxonomy" id="1331007"/>
    <lineage>
        <taxon>Bacteria</taxon>
        <taxon>Pseudomonadati</taxon>
        <taxon>Pseudomonadota</taxon>
        <taxon>Gammaproteobacteria</taxon>
        <taxon>Alteromonadales</taxon>
        <taxon>Alteromonadaceae</taxon>
        <taxon>Agarivorans</taxon>
    </lineage>
</organism>
<accession>R9PN34</accession>
<reference evidence="2" key="1">
    <citation type="journal article" date="2013" name="Genome Announc.">
        <title>Draft Genome Sequence of Agarivorans albus Strain MKT 106T, an Agarolytic Marine Bacterium.</title>
        <authorList>
            <person name="Yasuike M."/>
            <person name="Nakamura Y."/>
            <person name="Kai W."/>
            <person name="Fujiwara A."/>
            <person name="Fukui Y."/>
            <person name="Satomi M."/>
            <person name="Sano M."/>
        </authorList>
    </citation>
    <scope>NUCLEOTIDE SEQUENCE [LARGE SCALE GENOMIC DNA]</scope>
</reference>
<comment type="caution">
    <text evidence="2">The sequence shown here is derived from an EMBL/GenBank/DDBJ whole genome shotgun (WGS) entry which is preliminary data.</text>
</comment>
<gene>
    <name evidence="2" type="ORF">AALB_2834</name>
</gene>
<name>R9PN34_AGAAL</name>
<dbReference type="AlphaFoldDB" id="R9PN34"/>
<evidence type="ECO:0000313" key="3">
    <source>
        <dbReference type="Proteomes" id="UP000014461"/>
    </source>
</evidence>
<feature type="transmembrane region" description="Helical" evidence="1">
    <location>
        <begin position="6"/>
        <end position="33"/>
    </location>
</feature>
<keyword evidence="1" id="KW-0812">Transmembrane</keyword>
<protein>
    <submittedName>
        <fullName evidence="2">Uncharacterized protein</fullName>
    </submittedName>
</protein>
<keyword evidence="1" id="KW-1133">Transmembrane helix</keyword>
<dbReference type="Proteomes" id="UP000014461">
    <property type="component" value="Unassembled WGS sequence"/>
</dbReference>
<keyword evidence="1" id="KW-0472">Membrane</keyword>